<dbReference type="SUPFAM" id="SSF48403">
    <property type="entry name" value="Ankyrin repeat"/>
    <property type="match status" value="4"/>
</dbReference>
<feature type="repeat" description="ANK" evidence="3">
    <location>
        <begin position="307"/>
        <end position="339"/>
    </location>
</feature>
<feature type="repeat" description="ANK" evidence="3">
    <location>
        <begin position="959"/>
        <end position="991"/>
    </location>
</feature>
<feature type="repeat" description="ANK" evidence="3">
    <location>
        <begin position="992"/>
        <end position="1024"/>
    </location>
</feature>
<feature type="repeat" description="ANK" evidence="3">
    <location>
        <begin position="340"/>
        <end position="384"/>
    </location>
</feature>
<feature type="repeat" description="ANK" evidence="3">
    <location>
        <begin position="703"/>
        <end position="725"/>
    </location>
</feature>
<feature type="repeat" description="ANK" evidence="3">
    <location>
        <begin position="837"/>
        <end position="878"/>
    </location>
</feature>
<dbReference type="PRINTS" id="PR01415">
    <property type="entry name" value="ANKYRIN"/>
</dbReference>
<dbReference type="AlphaFoldDB" id="A0A9P0MS01"/>
<dbReference type="PANTHER" id="PTHR24126:SF14">
    <property type="entry name" value="ANK_REP_REGION DOMAIN-CONTAINING PROTEIN"/>
    <property type="match status" value="1"/>
</dbReference>
<feature type="repeat" description="ANK" evidence="3">
    <location>
        <begin position="77"/>
        <end position="109"/>
    </location>
</feature>
<feature type="repeat" description="ANK" evidence="3">
    <location>
        <begin position="421"/>
        <end position="450"/>
    </location>
</feature>
<dbReference type="PROSITE" id="PS50297">
    <property type="entry name" value="ANK_REP_REGION"/>
    <property type="match status" value="17"/>
</dbReference>
<dbReference type="Proteomes" id="UP001152798">
    <property type="component" value="Chromosome 5"/>
</dbReference>
<feature type="repeat" description="ANK" evidence="3">
    <location>
        <begin position="636"/>
        <end position="668"/>
    </location>
</feature>
<organism evidence="4 5">
    <name type="scientific">Nezara viridula</name>
    <name type="common">Southern green stink bug</name>
    <name type="synonym">Cimex viridulus</name>
    <dbReference type="NCBI Taxonomy" id="85310"/>
    <lineage>
        <taxon>Eukaryota</taxon>
        <taxon>Metazoa</taxon>
        <taxon>Ecdysozoa</taxon>
        <taxon>Arthropoda</taxon>
        <taxon>Hexapoda</taxon>
        <taxon>Insecta</taxon>
        <taxon>Pterygota</taxon>
        <taxon>Neoptera</taxon>
        <taxon>Paraneoptera</taxon>
        <taxon>Hemiptera</taxon>
        <taxon>Heteroptera</taxon>
        <taxon>Panheteroptera</taxon>
        <taxon>Pentatomomorpha</taxon>
        <taxon>Pentatomoidea</taxon>
        <taxon>Pentatomidae</taxon>
        <taxon>Pentatominae</taxon>
        <taxon>Nezara</taxon>
    </lineage>
</organism>
<evidence type="ECO:0000313" key="5">
    <source>
        <dbReference type="Proteomes" id="UP001152798"/>
    </source>
</evidence>
<dbReference type="SMART" id="SM00248">
    <property type="entry name" value="ANK"/>
    <property type="match status" value="27"/>
</dbReference>
<feature type="repeat" description="ANK" evidence="3">
    <location>
        <begin position="113"/>
        <end position="142"/>
    </location>
</feature>
<keyword evidence="5" id="KW-1185">Reference proteome</keyword>
<evidence type="ECO:0000256" key="3">
    <source>
        <dbReference type="PROSITE-ProRule" id="PRU00023"/>
    </source>
</evidence>
<accession>A0A9P0MS01</accession>
<dbReference type="PANTHER" id="PTHR24126">
    <property type="entry name" value="ANKYRIN REPEAT, PH AND SEC7 DOMAIN CONTAINING PROTEIN SECG-RELATED"/>
    <property type="match status" value="1"/>
</dbReference>
<proteinExistence type="predicted"/>
<dbReference type="PROSITE" id="PS50088">
    <property type="entry name" value="ANK_REPEAT"/>
    <property type="match status" value="19"/>
</dbReference>
<dbReference type="EMBL" id="OV725081">
    <property type="protein sequence ID" value="CAH1401021.1"/>
    <property type="molecule type" value="Genomic_DNA"/>
</dbReference>
<protein>
    <submittedName>
        <fullName evidence="4">Uncharacterized protein</fullName>
    </submittedName>
</protein>
<feature type="repeat" description="ANK" evidence="3">
    <location>
        <begin position="385"/>
        <end position="417"/>
    </location>
</feature>
<sequence length="1107" mass="123045">MEITHERDIKYCDDYYMNLSEAEHTVGCYDIYKLKLGLNNSIGEKHSEILHSESITIEETKEYHSKTNADVNIKGLHGQTPLHLAAWRGDESLVNQLISKNANLNVFDDCYDTPIHYAVRGGHLNIVKKLLDHGADINIRDYYDFTPLYIAVVFCHESIVNLILTKNVSVDITGANGNTALHTAIRKMNKNITDSLLKNGANVNKLNIDHESPLMMATSQGNEDIVNLLLSKNASIDLKNAFGNTALHFAVMKKDINIAKVLVNKGANVSVQGETGTTLLMAAASNGDEAMVNFTFSKKDLNIRDNFGNQAIHFAAQGGNSKIIEMLLGHGADVNSEGEHGETPLHFAVRNDDTILKDDEFENKTVSVMKTLLDHGAELNAQSYLKQTALHRAAAGGYAGVVDYLLSWNASLSIEDYLCFTPFQWAASIGNVKVLDILLKHGDDVNRNGCNGVTALHMAIRRNDTAFIKYLLSKNADPNIMSEDGQTPLDLTFDPLSEKFMKLLFTHGAKVEDNSFLGSKILFDAVSNKSIEIVKLLLNNTKNFNSYPTAILNHAIGTRFSEGIDLLISHGADVVEKDIHGNLPLTLAVMSRSMAYVKLILVTGSSKISKKNFQFFLDANCDVRFFTSNNSIIQIHNATALHVASYYGLKDLAGLLISYGASLEVKDRPLRYSPLHYACENDHVEVVKLLLDSGANKSSADINGTTPLHIACRKGLLPIAELLLSDPPAAVNQSDHSGYTALHLAAMNGSLEIAKLLLTLDADKEAKTIDFKTPLHLASREGHEAIVHILLKKGAEKDAADIDDMTPLHFAARGRHVGVVREMIYFCTASVNRKNKNGSTPLHLVCEWNNKSERNTYFEYQIGMFLLYYGADIQSKDHNEMTPLHIAARDNSSRAIEYLLERRASKADPFSRDRLLNIPMHYAALFGHYEVIIKLLPEIPWMNYDIKKLIRQTTYVNIYEETPLFLAAREGHTKVVALLLQVGVESLQPDINGRTALHRSAARGHFEVVKLLRQALLKIENKDKWGFTALNYAASWKGHQDVIGYLSATQLNITLSYYLNKSNPLEPKLDKISAIQVEKIPGIKLGIPYFFKVNSGKFRYIYSPLNT</sequence>
<dbReference type="InterPro" id="IPR036770">
    <property type="entry name" value="Ankyrin_rpt-contain_sf"/>
</dbReference>
<evidence type="ECO:0000313" key="4">
    <source>
        <dbReference type="EMBL" id="CAH1401021.1"/>
    </source>
</evidence>
<dbReference type="Pfam" id="PF00023">
    <property type="entry name" value="Ank"/>
    <property type="match status" value="1"/>
</dbReference>
<feature type="repeat" description="ANK" evidence="3">
    <location>
        <begin position="242"/>
        <end position="274"/>
    </location>
</feature>
<keyword evidence="2 3" id="KW-0040">ANK repeat</keyword>
<feature type="repeat" description="ANK" evidence="3">
    <location>
        <begin position="209"/>
        <end position="241"/>
    </location>
</feature>
<dbReference type="InterPro" id="IPR002110">
    <property type="entry name" value="Ankyrin_rpt"/>
</dbReference>
<gene>
    <name evidence="4" type="ORF">NEZAVI_LOCUS10130</name>
</gene>
<feature type="repeat" description="ANK" evidence="3">
    <location>
        <begin position="879"/>
        <end position="905"/>
    </location>
</feature>
<dbReference type="Pfam" id="PF12796">
    <property type="entry name" value="Ank_2"/>
    <property type="match status" value="9"/>
</dbReference>
<feature type="repeat" description="ANK" evidence="3">
    <location>
        <begin position="737"/>
        <end position="769"/>
    </location>
</feature>
<evidence type="ECO:0000256" key="1">
    <source>
        <dbReference type="ARBA" id="ARBA00022737"/>
    </source>
</evidence>
<feature type="repeat" description="ANK" evidence="3">
    <location>
        <begin position="770"/>
        <end position="802"/>
    </location>
</feature>
<keyword evidence="1" id="KW-0677">Repeat</keyword>
<evidence type="ECO:0000256" key="2">
    <source>
        <dbReference type="ARBA" id="ARBA00023043"/>
    </source>
</evidence>
<dbReference type="OrthoDB" id="6593077at2759"/>
<feature type="repeat" description="ANK" evidence="3">
    <location>
        <begin position="176"/>
        <end position="208"/>
    </location>
</feature>
<dbReference type="Gene3D" id="1.25.40.20">
    <property type="entry name" value="Ankyrin repeat-containing domain"/>
    <property type="match status" value="8"/>
</dbReference>
<dbReference type="Pfam" id="PF13637">
    <property type="entry name" value="Ank_4"/>
    <property type="match status" value="1"/>
</dbReference>
<reference evidence="4" key="1">
    <citation type="submission" date="2022-01" db="EMBL/GenBank/DDBJ databases">
        <authorList>
            <person name="King R."/>
        </authorList>
    </citation>
    <scope>NUCLEOTIDE SEQUENCE</scope>
</reference>
<feature type="repeat" description="ANK" evidence="3">
    <location>
        <begin position="670"/>
        <end position="702"/>
    </location>
</feature>
<name>A0A9P0MS01_NEZVI</name>
<feature type="repeat" description="ANK" evidence="3">
    <location>
        <begin position="451"/>
        <end position="483"/>
    </location>
</feature>